<comment type="caution">
    <text evidence="3">The sequence shown here is derived from an EMBL/GenBank/DDBJ whole genome shotgun (WGS) entry which is preliminary data.</text>
</comment>
<dbReference type="Gene3D" id="1.10.3730.20">
    <property type="match status" value="1"/>
</dbReference>
<evidence type="ECO:0000256" key="1">
    <source>
        <dbReference type="SAM" id="Phobius"/>
    </source>
</evidence>
<proteinExistence type="predicted"/>
<dbReference type="SUPFAM" id="SSF103481">
    <property type="entry name" value="Multidrug resistance efflux transporter EmrE"/>
    <property type="match status" value="1"/>
</dbReference>
<evidence type="ECO:0000313" key="4">
    <source>
        <dbReference type="Proteomes" id="UP000176233"/>
    </source>
</evidence>
<gene>
    <name evidence="3" type="ORF">A2660_00500</name>
</gene>
<feature type="transmembrane region" description="Helical" evidence="1">
    <location>
        <begin position="6"/>
        <end position="27"/>
    </location>
</feature>
<keyword evidence="1" id="KW-0472">Membrane</keyword>
<organism evidence="3 4">
    <name type="scientific">Candidatus Doudnabacteria bacterium RIFCSPHIGHO2_01_FULL_45_18</name>
    <dbReference type="NCBI Taxonomy" id="1817823"/>
    <lineage>
        <taxon>Bacteria</taxon>
        <taxon>Candidatus Doudnaibacteriota</taxon>
    </lineage>
</organism>
<keyword evidence="1" id="KW-0812">Transmembrane</keyword>
<dbReference type="InterPro" id="IPR000620">
    <property type="entry name" value="EamA_dom"/>
</dbReference>
<feature type="transmembrane region" description="Helical" evidence="1">
    <location>
        <begin position="64"/>
        <end position="82"/>
    </location>
</feature>
<accession>A0A1F5NRE6</accession>
<name>A0A1F5NRE6_9BACT</name>
<feature type="transmembrane region" description="Helical" evidence="1">
    <location>
        <begin position="119"/>
        <end position="137"/>
    </location>
</feature>
<dbReference type="InterPro" id="IPR037185">
    <property type="entry name" value="EmrE-like"/>
</dbReference>
<feature type="domain" description="EamA" evidence="2">
    <location>
        <begin position="4"/>
        <end position="136"/>
    </location>
</feature>
<dbReference type="Pfam" id="PF00892">
    <property type="entry name" value="EamA"/>
    <property type="match status" value="1"/>
</dbReference>
<dbReference type="EMBL" id="MFEJ01000024">
    <property type="protein sequence ID" value="OGE79920.1"/>
    <property type="molecule type" value="Genomic_DNA"/>
</dbReference>
<feature type="transmembrane region" description="Helical" evidence="1">
    <location>
        <begin position="252"/>
        <end position="270"/>
    </location>
</feature>
<protein>
    <recommendedName>
        <fullName evidence="2">EamA domain-containing protein</fullName>
    </recommendedName>
</protein>
<dbReference type="AlphaFoldDB" id="A0A1F5NRE6"/>
<evidence type="ECO:0000313" key="3">
    <source>
        <dbReference type="EMBL" id="OGE79920.1"/>
    </source>
</evidence>
<feature type="transmembrane region" description="Helical" evidence="1">
    <location>
        <begin position="34"/>
        <end position="52"/>
    </location>
</feature>
<feature type="transmembrane region" description="Helical" evidence="1">
    <location>
        <begin position="149"/>
        <end position="170"/>
    </location>
</feature>
<feature type="transmembrane region" description="Helical" evidence="1">
    <location>
        <begin position="176"/>
        <end position="196"/>
    </location>
</feature>
<dbReference type="GO" id="GO:0016020">
    <property type="term" value="C:membrane"/>
    <property type="evidence" value="ECO:0007669"/>
    <property type="project" value="InterPro"/>
</dbReference>
<sequence length="298" mass="32663">MILSWITIALSGYLLLAFTGIADKFLVSKVVRQPIAYAFYTAITGPFSLVLAPFGAKLLSPHDFVVALVSGICFITFIYFSYSAIRESSVSRVMPIQGGLVPMFVFLFSYLILGERLAGSQTFGFLFLVAGAVLISFRKEHGAWTHKALLFASLAAAFLAMSSVLTKYIFDHSNFISGMVWTRIGFIIPILPILMFKKNRKAIFNAPKEAGVRNAVLYYSSRATGTVGGFLQNYAVSLGSVSVVSALQGTQFVFLLLLTSFFSVYFPSVLKEKINPAVIALKLMAIILISFGLYLITK</sequence>
<reference evidence="3 4" key="1">
    <citation type="journal article" date="2016" name="Nat. Commun.">
        <title>Thousands of microbial genomes shed light on interconnected biogeochemical processes in an aquifer system.</title>
        <authorList>
            <person name="Anantharaman K."/>
            <person name="Brown C.T."/>
            <person name="Hug L.A."/>
            <person name="Sharon I."/>
            <person name="Castelle C.J."/>
            <person name="Probst A.J."/>
            <person name="Thomas B.C."/>
            <person name="Singh A."/>
            <person name="Wilkins M.J."/>
            <person name="Karaoz U."/>
            <person name="Brodie E.L."/>
            <person name="Williams K.H."/>
            <person name="Hubbard S.S."/>
            <person name="Banfield J.F."/>
        </authorList>
    </citation>
    <scope>NUCLEOTIDE SEQUENCE [LARGE SCALE GENOMIC DNA]</scope>
</reference>
<keyword evidence="1" id="KW-1133">Transmembrane helix</keyword>
<feature type="transmembrane region" description="Helical" evidence="1">
    <location>
        <begin position="94"/>
        <end position="113"/>
    </location>
</feature>
<evidence type="ECO:0000259" key="2">
    <source>
        <dbReference type="Pfam" id="PF00892"/>
    </source>
</evidence>
<dbReference type="Proteomes" id="UP000176233">
    <property type="component" value="Unassembled WGS sequence"/>
</dbReference>
<feature type="transmembrane region" description="Helical" evidence="1">
    <location>
        <begin position="276"/>
        <end position="296"/>
    </location>
</feature>